<gene>
    <name evidence="8" type="ORF">RRG08_040511</name>
</gene>
<dbReference type="Pfam" id="PF00084">
    <property type="entry name" value="Sushi"/>
    <property type="match status" value="2"/>
</dbReference>
<protein>
    <recommendedName>
        <fullName evidence="7">Sushi domain-containing protein</fullName>
    </recommendedName>
</protein>
<accession>A0AAE0Z5U3</accession>
<dbReference type="InterPro" id="IPR000436">
    <property type="entry name" value="Sushi_SCR_CCP_dom"/>
</dbReference>
<organism evidence="8 9">
    <name type="scientific">Elysia crispata</name>
    <name type="common">lettuce slug</name>
    <dbReference type="NCBI Taxonomy" id="231223"/>
    <lineage>
        <taxon>Eukaryota</taxon>
        <taxon>Metazoa</taxon>
        <taxon>Spiralia</taxon>
        <taxon>Lophotrochozoa</taxon>
        <taxon>Mollusca</taxon>
        <taxon>Gastropoda</taxon>
        <taxon>Heterobranchia</taxon>
        <taxon>Euthyneura</taxon>
        <taxon>Panpulmonata</taxon>
        <taxon>Sacoglossa</taxon>
        <taxon>Placobranchoidea</taxon>
        <taxon>Plakobranchidae</taxon>
        <taxon>Elysia</taxon>
    </lineage>
</organism>
<evidence type="ECO:0000256" key="1">
    <source>
        <dbReference type="ARBA" id="ARBA00022659"/>
    </source>
</evidence>
<dbReference type="InterPro" id="IPR050350">
    <property type="entry name" value="Compl-Cell_Adhes-Reg"/>
</dbReference>
<dbReference type="AlphaFoldDB" id="A0AAE0Z5U3"/>
<feature type="domain" description="Sushi" evidence="7">
    <location>
        <begin position="215"/>
        <end position="274"/>
    </location>
</feature>
<evidence type="ECO:0000313" key="9">
    <source>
        <dbReference type="Proteomes" id="UP001283361"/>
    </source>
</evidence>
<dbReference type="PANTHER" id="PTHR19325">
    <property type="entry name" value="COMPLEMENT COMPONENT-RELATED SUSHI DOMAIN-CONTAINING"/>
    <property type="match status" value="1"/>
</dbReference>
<feature type="domain" description="Sushi" evidence="7">
    <location>
        <begin position="352"/>
        <end position="410"/>
    </location>
</feature>
<evidence type="ECO:0000256" key="2">
    <source>
        <dbReference type="ARBA" id="ARBA00022737"/>
    </source>
</evidence>
<keyword evidence="6" id="KW-0732">Signal</keyword>
<feature type="disulfide bond" evidence="5">
    <location>
        <begin position="381"/>
        <end position="408"/>
    </location>
</feature>
<dbReference type="EMBL" id="JAWDGP010004637">
    <property type="protein sequence ID" value="KAK3762816.1"/>
    <property type="molecule type" value="Genomic_DNA"/>
</dbReference>
<sequence>MSSQMSSRWSYHFIVIIVHSLIYVGTTEAFRSISTRGWNGLSFDHDKRFTGTQSWVNLSHMNARRCVRLCWLYRACTALTFIPSHQRCELHRLDKAKDDVYTTEVNKGSFTVDMRRVTLASQRKIQRGCGKRPCSENEMCLPVRNAALYVCLPLDSKTCRTDPPSIPSTDEERDGVGTVLYTCVQGYVQSGKKFVFTCDDHSKVWSKVDITCTLVDCGAPPPVIGAKSSGGRTTADAEVIYTCLTGAVPTSPVLTSTCLGNSGQWSPAPSPCTVVSCGSPPAVDTMDVELTVMSAEGAFPGLTNASLAMAYGGKAVYTCKNGYTQPADTNFISVCRADGTWSSIADFQCAAVECGHPPQVVNSNKVSFTATTFGSNATVFCKPGFSPVEGFTLTCSATGSWEGPEMTCELIRCAEPPELKDATVIYNSADFAATAVYKCVEPALKQGEENSTTQCIRNGE</sequence>
<comment type="caution">
    <text evidence="8">The sequence shown here is derived from an EMBL/GenBank/DDBJ whole genome shotgun (WGS) entry which is preliminary data.</text>
</comment>
<feature type="chain" id="PRO_5042071965" description="Sushi domain-containing protein" evidence="6">
    <location>
        <begin position="30"/>
        <end position="460"/>
    </location>
</feature>
<feature type="domain" description="Sushi" evidence="7">
    <location>
        <begin position="275"/>
        <end position="351"/>
    </location>
</feature>
<evidence type="ECO:0000259" key="7">
    <source>
        <dbReference type="PROSITE" id="PS50923"/>
    </source>
</evidence>
<dbReference type="Gene3D" id="2.10.70.10">
    <property type="entry name" value="Complement Module, domain 1"/>
    <property type="match status" value="3"/>
</dbReference>
<feature type="signal peptide" evidence="6">
    <location>
        <begin position="1"/>
        <end position="29"/>
    </location>
</feature>
<dbReference type="InterPro" id="IPR035976">
    <property type="entry name" value="Sushi/SCR/CCP_sf"/>
</dbReference>
<dbReference type="Gene3D" id="2.20.28.230">
    <property type="match status" value="1"/>
</dbReference>
<reference evidence="8" key="1">
    <citation type="journal article" date="2023" name="G3 (Bethesda)">
        <title>A reference genome for the long-term kleptoplast-retaining sea slug Elysia crispata morphotype clarki.</title>
        <authorList>
            <person name="Eastman K.E."/>
            <person name="Pendleton A.L."/>
            <person name="Shaikh M.A."/>
            <person name="Suttiyut T."/>
            <person name="Ogas R."/>
            <person name="Tomko P."/>
            <person name="Gavelis G."/>
            <person name="Widhalm J.R."/>
            <person name="Wisecaver J.H."/>
        </authorList>
    </citation>
    <scope>NUCLEOTIDE SEQUENCE</scope>
    <source>
        <strain evidence="8">ECLA1</strain>
    </source>
</reference>
<keyword evidence="2" id="KW-0677">Repeat</keyword>
<dbReference type="SUPFAM" id="SSF57535">
    <property type="entry name" value="Complement control module/SCR domain"/>
    <property type="match status" value="4"/>
</dbReference>
<comment type="caution">
    <text evidence="5">Lacks conserved residue(s) required for the propagation of feature annotation.</text>
</comment>
<evidence type="ECO:0000256" key="4">
    <source>
        <dbReference type="ARBA" id="ARBA00023180"/>
    </source>
</evidence>
<dbReference type="PROSITE" id="PS50923">
    <property type="entry name" value="SUSHI"/>
    <property type="match status" value="3"/>
</dbReference>
<keyword evidence="9" id="KW-1185">Reference proteome</keyword>
<name>A0AAE0Z5U3_9GAST</name>
<keyword evidence="4" id="KW-0325">Glycoprotein</keyword>
<dbReference type="Proteomes" id="UP001283361">
    <property type="component" value="Unassembled WGS sequence"/>
</dbReference>
<keyword evidence="1 5" id="KW-0768">Sushi</keyword>
<evidence type="ECO:0000256" key="3">
    <source>
        <dbReference type="ARBA" id="ARBA00023157"/>
    </source>
</evidence>
<proteinExistence type="predicted"/>
<evidence type="ECO:0000256" key="6">
    <source>
        <dbReference type="SAM" id="SignalP"/>
    </source>
</evidence>
<keyword evidence="3 5" id="KW-1015">Disulfide bond</keyword>
<dbReference type="CDD" id="cd00033">
    <property type="entry name" value="CCP"/>
    <property type="match status" value="1"/>
</dbReference>
<dbReference type="SMART" id="SM00032">
    <property type="entry name" value="CCP"/>
    <property type="match status" value="4"/>
</dbReference>
<evidence type="ECO:0000313" key="8">
    <source>
        <dbReference type="EMBL" id="KAK3762816.1"/>
    </source>
</evidence>
<evidence type="ECO:0000256" key="5">
    <source>
        <dbReference type="PROSITE-ProRule" id="PRU00302"/>
    </source>
</evidence>
<dbReference type="PANTHER" id="PTHR19325:SF575">
    <property type="entry name" value="LOCOMOTION-RELATED PROTEIN HIKARU GENKI"/>
    <property type="match status" value="1"/>
</dbReference>